<dbReference type="InterPro" id="IPR051010">
    <property type="entry name" value="BCAA_transport"/>
</dbReference>
<dbReference type="PANTHER" id="PTHR30483">
    <property type="entry name" value="LEUCINE-SPECIFIC-BINDING PROTEIN"/>
    <property type="match status" value="1"/>
</dbReference>
<reference evidence="6" key="1">
    <citation type="journal article" date="2019" name="Int. J. Syst. Evol. Microbiol.">
        <title>The Global Catalogue of Microorganisms (GCM) 10K type strain sequencing project: providing services to taxonomists for standard genome sequencing and annotation.</title>
        <authorList>
            <consortium name="The Broad Institute Genomics Platform"/>
            <consortium name="The Broad Institute Genome Sequencing Center for Infectious Disease"/>
            <person name="Wu L."/>
            <person name="Ma J."/>
        </authorList>
    </citation>
    <scope>NUCLEOTIDE SEQUENCE [LARGE SCALE GENOMIC DNA]</scope>
    <source>
        <strain evidence="6">CCUG 48216</strain>
    </source>
</reference>
<dbReference type="PANTHER" id="PTHR30483:SF6">
    <property type="entry name" value="PERIPLASMIC BINDING PROTEIN OF ABC TRANSPORTER FOR NATURAL AMINO ACIDS"/>
    <property type="match status" value="1"/>
</dbReference>
<keyword evidence="2 3" id="KW-0732">Signal</keyword>
<dbReference type="Proteomes" id="UP001597211">
    <property type="component" value="Unassembled WGS sequence"/>
</dbReference>
<dbReference type="Pfam" id="PF13458">
    <property type="entry name" value="Peripla_BP_6"/>
    <property type="match status" value="1"/>
</dbReference>
<evidence type="ECO:0000256" key="3">
    <source>
        <dbReference type="SAM" id="SignalP"/>
    </source>
</evidence>
<gene>
    <name evidence="5" type="ORF">ACFQ2Z_11205</name>
</gene>
<sequence length="407" mass="42484">MKKMIALLTVIMLLLSACGNGGNSASSNGDKGNAAPAAGEESNAASSGGEIKIGALFNVTGGQASLDGPSLAGFQLAAEEINANGGINGKQVKVVSIDAKTETLSAANGMQELIDVQKVPVVAGFSDTTYVLAAGPIAQEAGIPFITSGATSPLIPDQVGDFMYMAAFGDDAQSYAISDYSMDKLGAKTVWVLTDTSSDFTVNVSTFFKDRFTSKGGEVVLEDKYDGAADTDFSAQITRLKSLPVLPDVLMVSALPDKAGIVVKQIREMGIDTPIVSADGFDTPALVEMGGTPQTNNVFFATHVALENSDEQVQSFVKAYTDKTGNAPENGFAALGYDTMYLIADAITRAGSEDPKAIRDALNETSGFKGVTGEIGYGSGRVPDKSVTIIEVKEGKFEFRENITPEK</sequence>
<evidence type="ECO:0000256" key="1">
    <source>
        <dbReference type="ARBA" id="ARBA00010062"/>
    </source>
</evidence>
<dbReference type="PROSITE" id="PS51257">
    <property type="entry name" value="PROKAR_LIPOPROTEIN"/>
    <property type="match status" value="1"/>
</dbReference>
<accession>A0ABW3SAZ0</accession>
<evidence type="ECO:0000313" key="5">
    <source>
        <dbReference type="EMBL" id="MFD1181929.1"/>
    </source>
</evidence>
<dbReference type="CDD" id="cd06347">
    <property type="entry name" value="PBP1_ABC_LivK_ligand_binding-like"/>
    <property type="match status" value="1"/>
</dbReference>
<comment type="caution">
    <text evidence="5">The sequence shown here is derived from an EMBL/GenBank/DDBJ whole genome shotgun (WGS) entry which is preliminary data.</text>
</comment>
<dbReference type="InterPro" id="IPR028081">
    <property type="entry name" value="Leu-bd"/>
</dbReference>
<protein>
    <submittedName>
        <fullName evidence="5">ABC transporter substrate-binding protein</fullName>
    </submittedName>
</protein>
<evidence type="ECO:0000256" key="2">
    <source>
        <dbReference type="ARBA" id="ARBA00022729"/>
    </source>
</evidence>
<evidence type="ECO:0000259" key="4">
    <source>
        <dbReference type="Pfam" id="PF13458"/>
    </source>
</evidence>
<dbReference type="InterPro" id="IPR028082">
    <property type="entry name" value="Peripla_BP_I"/>
</dbReference>
<dbReference type="EMBL" id="JBHTKZ010000018">
    <property type="protein sequence ID" value="MFD1181929.1"/>
    <property type="molecule type" value="Genomic_DNA"/>
</dbReference>
<name>A0ABW3SAZ0_9BACL</name>
<keyword evidence="6" id="KW-1185">Reference proteome</keyword>
<evidence type="ECO:0000313" key="6">
    <source>
        <dbReference type="Proteomes" id="UP001597211"/>
    </source>
</evidence>
<comment type="similarity">
    <text evidence="1">Belongs to the leucine-binding protein family.</text>
</comment>
<feature type="signal peptide" evidence="3">
    <location>
        <begin position="1"/>
        <end position="19"/>
    </location>
</feature>
<feature type="domain" description="Leucine-binding protein" evidence="4">
    <location>
        <begin position="50"/>
        <end position="394"/>
    </location>
</feature>
<organism evidence="5 6">
    <name type="scientific">Paenibacillus timonensis</name>
    <dbReference type="NCBI Taxonomy" id="225915"/>
    <lineage>
        <taxon>Bacteria</taxon>
        <taxon>Bacillati</taxon>
        <taxon>Bacillota</taxon>
        <taxon>Bacilli</taxon>
        <taxon>Bacillales</taxon>
        <taxon>Paenibacillaceae</taxon>
        <taxon>Paenibacillus</taxon>
    </lineage>
</organism>
<dbReference type="Gene3D" id="3.40.50.2300">
    <property type="match status" value="2"/>
</dbReference>
<proteinExistence type="inferred from homology"/>
<dbReference type="SUPFAM" id="SSF53822">
    <property type="entry name" value="Periplasmic binding protein-like I"/>
    <property type="match status" value="1"/>
</dbReference>
<feature type="chain" id="PRO_5047383517" evidence="3">
    <location>
        <begin position="20"/>
        <end position="407"/>
    </location>
</feature>